<dbReference type="PROSITE" id="PS00066">
    <property type="entry name" value="HMG_COA_REDUCTASE_1"/>
    <property type="match status" value="1"/>
</dbReference>
<keyword evidence="5" id="KW-0521">NADP</keyword>
<organism evidence="7 8">
    <name type="scientific">Panagrolaimus davidi</name>
    <dbReference type="NCBI Taxonomy" id="227884"/>
    <lineage>
        <taxon>Eukaryota</taxon>
        <taxon>Metazoa</taxon>
        <taxon>Ecdysozoa</taxon>
        <taxon>Nematoda</taxon>
        <taxon>Chromadorea</taxon>
        <taxon>Rhabditida</taxon>
        <taxon>Tylenchina</taxon>
        <taxon>Panagrolaimomorpha</taxon>
        <taxon>Panagrolaimoidea</taxon>
        <taxon>Panagrolaimidae</taxon>
        <taxon>Panagrolaimus</taxon>
    </lineage>
</organism>
<dbReference type="InterPro" id="IPR002202">
    <property type="entry name" value="HMG_CoA_Rdtase"/>
</dbReference>
<dbReference type="Gene3D" id="1.10.3270.10">
    <property type="entry name" value="HMGR, N-terminal domain"/>
    <property type="match status" value="1"/>
</dbReference>
<evidence type="ECO:0000256" key="6">
    <source>
        <dbReference type="ARBA" id="ARBA00023002"/>
    </source>
</evidence>
<dbReference type="PRINTS" id="PR00071">
    <property type="entry name" value="HMGCOARDTASE"/>
</dbReference>
<dbReference type="InterPro" id="IPR009029">
    <property type="entry name" value="HMG_CoA_Rdtase_sub-bd_dom_sf"/>
</dbReference>
<proteinExistence type="inferred from homology"/>
<dbReference type="WBParaSite" id="PDA_v2.g21981.t1">
    <property type="protein sequence ID" value="PDA_v2.g21981.t1"/>
    <property type="gene ID" value="PDA_v2.g21981"/>
</dbReference>
<sequence length="560" mass="61252">MTEKETSHPIAEFRDFFQKTLSNHSIENPALLNDLTEGIKTLLSETHPKFEIGEECEPFPKIELETPEVESHHENEEIDVFDEDESFLRQLKAGKIKHRELEKKVTAERAVVIRKRYFEELLKIDLKDIPDKGYNYELIKGACCENPIGYIPVPVGIAGPILINGEEIYAPLATTEGALIASVNRGCKVITDNGGIKCFAKDLGMTRAPHFSFPDVIVANDFCSWIKDNFSSLKSTFEETSNYAKLIEVEPYQSGENVMLRFAATTGDAMGMNMVSKGCENVVRYIKKHYKTAEFRCLSSNLCTDKKAAAINWIKGRGKRAICQVTIKSESVQEQLHTTVDRMVEICQEKCSVGSAMAVTIGGENAQAANVVAAMFIATGQDPAQVVSSSMCQTTMKKSPSGDLIVYCTMNCIEVGTVGGGTILAPQKAALKMLKCCGPHPTTPGKNAEKLASIICSTVLAGEISLIAALCTDDLVKSHLRMNRSAVNVHADTEPNLLKMKSHIPVIGHFQSTADISEPETTNSRSGRGLGLTKVSDLMNAAGDSRCLQKMKPTTCTNIL</sequence>
<dbReference type="EC" id="1.1.1.34" evidence="3"/>
<dbReference type="GO" id="GO:0004420">
    <property type="term" value="F:hydroxymethylglutaryl-CoA reductase (NADPH) activity"/>
    <property type="evidence" value="ECO:0007669"/>
    <property type="project" value="UniProtKB-EC"/>
</dbReference>
<dbReference type="PROSITE" id="PS00318">
    <property type="entry name" value="HMG_COA_REDUCTASE_2"/>
    <property type="match status" value="1"/>
</dbReference>
<dbReference type="Pfam" id="PF00368">
    <property type="entry name" value="HMG-CoA_red"/>
    <property type="match status" value="1"/>
</dbReference>
<comment type="pathway">
    <text evidence="1">Metabolic intermediate biosynthesis; (R)-mevalonate biosynthesis; (R)-mevalonate from acetyl-CoA: step 3/3.</text>
</comment>
<reference evidence="8" key="1">
    <citation type="submission" date="2022-11" db="UniProtKB">
        <authorList>
            <consortium name="WormBaseParasite"/>
        </authorList>
    </citation>
    <scope>IDENTIFICATION</scope>
</reference>
<dbReference type="PROSITE" id="PS50065">
    <property type="entry name" value="HMG_COA_REDUCTASE_4"/>
    <property type="match status" value="1"/>
</dbReference>
<dbReference type="Proteomes" id="UP000887578">
    <property type="component" value="Unplaced"/>
</dbReference>
<dbReference type="FunFam" id="3.30.70.420:FF:000001">
    <property type="entry name" value="3-hydroxy-3-methylglutaryl coenzyme A reductase"/>
    <property type="match status" value="1"/>
</dbReference>
<evidence type="ECO:0000256" key="1">
    <source>
        <dbReference type="ARBA" id="ARBA00005084"/>
    </source>
</evidence>
<comment type="similarity">
    <text evidence="2">Belongs to the HMG-CoA reductase family.</text>
</comment>
<accession>A0A914PTF6</accession>
<dbReference type="GO" id="GO:0015936">
    <property type="term" value="P:coenzyme A metabolic process"/>
    <property type="evidence" value="ECO:0007669"/>
    <property type="project" value="InterPro"/>
</dbReference>
<dbReference type="CDD" id="cd00643">
    <property type="entry name" value="HMG-CoA_reductase_classI"/>
    <property type="match status" value="1"/>
</dbReference>
<evidence type="ECO:0000256" key="2">
    <source>
        <dbReference type="ARBA" id="ARBA00007661"/>
    </source>
</evidence>
<dbReference type="InterPro" id="IPR023282">
    <property type="entry name" value="HMG_CoA_Rdtase_N"/>
</dbReference>
<evidence type="ECO:0000313" key="8">
    <source>
        <dbReference type="WBParaSite" id="PDA_v2.g21981.t1"/>
    </source>
</evidence>
<dbReference type="PANTHER" id="PTHR10572:SF24">
    <property type="entry name" value="3-HYDROXY-3-METHYLGLUTARYL-COENZYME A REDUCTASE"/>
    <property type="match status" value="1"/>
</dbReference>
<protein>
    <recommendedName>
        <fullName evidence="4">3-hydroxy-3-methylglutaryl-coenzyme A reductase</fullName>
        <ecNumber evidence="3">1.1.1.34</ecNumber>
    </recommendedName>
</protein>
<dbReference type="Gene3D" id="3.90.770.10">
    <property type="entry name" value="3-hydroxy-3-methylglutaryl-coenzyme A Reductase, Chain A, domain 2"/>
    <property type="match status" value="1"/>
</dbReference>
<keyword evidence="7" id="KW-1185">Reference proteome</keyword>
<dbReference type="GO" id="GO:0016126">
    <property type="term" value="P:sterol biosynthetic process"/>
    <property type="evidence" value="ECO:0007669"/>
    <property type="project" value="TreeGrafter"/>
</dbReference>
<evidence type="ECO:0000256" key="3">
    <source>
        <dbReference type="ARBA" id="ARBA00012999"/>
    </source>
</evidence>
<evidence type="ECO:0000313" key="7">
    <source>
        <dbReference type="Proteomes" id="UP000887578"/>
    </source>
</evidence>
<dbReference type="InterPro" id="IPR023076">
    <property type="entry name" value="HMG_CoA_Rdtase_CS"/>
</dbReference>
<dbReference type="Gene3D" id="3.30.70.420">
    <property type="entry name" value="Hydroxymethylglutaryl-CoA reductase, class I/II, NAD/NADP-binding domain"/>
    <property type="match status" value="1"/>
</dbReference>
<dbReference type="InterPro" id="IPR023074">
    <property type="entry name" value="HMG_CoA_Rdtase_cat_sf"/>
</dbReference>
<dbReference type="InterPro" id="IPR009023">
    <property type="entry name" value="HMG_CoA_Rdtase_NAD(P)-bd_sf"/>
</dbReference>
<dbReference type="AlphaFoldDB" id="A0A914PTF6"/>
<dbReference type="SUPFAM" id="SSF55035">
    <property type="entry name" value="NAD-binding domain of HMG-CoA reductase"/>
    <property type="match status" value="1"/>
</dbReference>
<dbReference type="GO" id="GO:0005789">
    <property type="term" value="C:endoplasmic reticulum membrane"/>
    <property type="evidence" value="ECO:0007669"/>
    <property type="project" value="TreeGrafter"/>
</dbReference>
<name>A0A914PTF6_9BILA</name>
<dbReference type="GO" id="GO:0008299">
    <property type="term" value="P:isoprenoid biosynthetic process"/>
    <property type="evidence" value="ECO:0007669"/>
    <property type="project" value="InterPro"/>
</dbReference>
<evidence type="ECO:0000256" key="5">
    <source>
        <dbReference type="ARBA" id="ARBA00022857"/>
    </source>
</evidence>
<keyword evidence="6" id="KW-0560">Oxidoreductase</keyword>
<dbReference type="SUPFAM" id="SSF56542">
    <property type="entry name" value="Substrate-binding domain of HMG-CoA reductase"/>
    <property type="match status" value="1"/>
</dbReference>
<dbReference type="PANTHER" id="PTHR10572">
    <property type="entry name" value="3-HYDROXY-3-METHYLGLUTARYL-COENZYME A REDUCTASE"/>
    <property type="match status" value="1"/>
</dbReference>
<dbReference type="InterPro" id="IPR004554">
    <property type="entry name" value="HMG_CoA_Rdtase_eu_arc"/>
</dbReference>
<dbReference type="GO" id="GO:0005778">
    <property type="term" value="C:peroxisomal membrane"/>
    <property type="evidence" value="ECO:0007669"/>
    <property type="project" value="TreeGrafter"/>
</dbReference>
<evidence type="ECO:0000256" key="4">
    <source>
        <dbReference type="ARBA" id="ARBA00016920"/>
    </source>
</evidence>